<dbReference type="SUPFAM" id="SSF52540">
    <property type="entry name" value="P-loop containing nucleoside triphosphate hydrolases"/>
    <property type="match status" value="1"/>
</dbReference>
<proteinExistence type="predicted"/>
<dbReference type="KEGG" id="sfol:H3H32_16445"/>
<sequence length="328" mass="38205">MNNRNFEVYIVTLIIAIFLIFEVGKIFNLSEFERLGSIYKFANLVDIVLPLFLVLYSINLIRTINRNPKSFSIALLGFPNTGKTVYLTVLFDLLQRKKTRSLIFSPYGAETIEQVAKDYNTLVSNNWLPRTSVNKVFFYRAYATLKRSPSFLLSKRFKIEVGDFAGEKFDELNPTSSSWLHRSEYFDYVITSDAIFLTLDVMYILDEKEEKILEYQNSFIVALNIYAEKKGLFENKKIDIPVSILFLKSDILSLRDVKEVAIIDKVSRLLEVCRIKCQYFDYFFVSSIGHTQYNKDQFVHLPPTQIEPDNVIEPLYWTLRHSPLPAII</sequence>
<keyword evidence="1" id="KW-0472">Membrane</keyword>
<reference evidence="2 3" key="1">
    <citation type="submission" date="2020-07" db="EMBL/GenBank/DDBJ databases">
        <title>Spirosoma foliorum sp. nov., isolated from the leaves on the Nejang mountain Korea, Republic of.</title>
        <authorList>
            <person name="Ho H."/>
            <person name="Lee Y.-J."/>
            <person name="Nurcahyanto D.-A."/>
            <person name="Kim S.-G."/>
        </authorList>
    </citation>
    <scope>NUCLEOTIDE SEQUENCE [LARGE SCALE GENOMIC DNA]</scope>
    <source>
        <strain evidence="2 3">PL0136</strain>
    </source>
</reference>
<evidence type="ECO:0000256" key="1">
    <source>
        <dbReference type="SAM" id="Phobius"/>
    </source>
</evidence>
<feature type="transmembrane region" description="Helical" evidence="1">
    <location>
        <begin position="6"/>
        <end position="29"/>
    </location>
</feature>
<evidence type="ECO:0000313" key="2">
    <source>
        <dbReference type="EMBL" id="QMW06359.1"/>
    </source>
</evidence>
<accession>A0A7G5H5G7</accession>
<feature type="transmembrane region" description="Helical" evidence="1">
    <location>
        <begin position="73"/>
        <end position="94"/>
    </location>
</feature>
<name>A0A7G5H5G7_9BACT</name>
<dbReference type="AlphaFoldDB" id="A0A7G5H5G7"/>
<dbReference type="EMBL" id="CP059732">
    <property type="protein sequence ID" value="QMW06359.1"/>
    <property type="molecule type" value="Genomic_DNA"/>
</dbReference>
<protein>
    <submittedName>
        <fullName evidence="2">Uncharacterized protein</fullName>
    </submittedName>
</protein>
<keyword evidence="3" id="KW-1185">Reference proteome</keyword>
<keyword evidence="1" id="KW-0812">Transmembrane</keyword>
<organism evidence="2 3">
    <name type="scientific">Spirosoma foliorum</name>
    <dbReference type="NCBI Taxonomy" id="2710596"/>
    <lineage>
        <taxon>Bacteria</taxon>
        <taxon>Pseudomonadati</taxon>
        <taxon>Bacteroidota</taxon>
        <taxon>Cytophagia</taxon>
        <taxon>Cytophagales</taxon>
        <taxon>Cytophagaceae</taxon>
        <taxon>Spirosoma</taxon>
    </lineage>
</organism>
<gene>
    <name evidence="2" type="ORF">H3H32_16445</name>
</gene>
<keyword evidence="1" id="KW-1133">Transmembrane helix</keyword>
<dbReference type="InterPro" id="IPR027417">
    <property type="entry name" value="P-loop_NTPase"/>
</dbReference>
<feature type="transmembrane region" description="Helical" evidence="1">
    <location>
        <begin position="41"/>
        <end position="61"/>
    </location>
</feature>
<dbReference type="RefSeq" id="WP_182463728.1">
    <property type="nucleotide sequence ID" value="NZ_CP059732.1"/>
</dbReference>
<evidence type="ECO:0000313" key="3">
    <source>
        <dbReference type="Proteomes" id="UP000515369"/>
    </source>
</evidence>
<dbReference type="Proteomes" id="UP000515369">
    <property type="component" value="Chromosome"/>
</dbReference>